<dbReference type="Pfam" id="PF03929">
    <property type="entry name" value="PepSY_TM"/>
    <property type="match status" value="1"/>
</dbReference>
<comment type="caution">
    <text evidence="2">The sequence shown here is derived from an EMBL/GenBank/DDBJ whole genome shotgun (WGS) entry which is preliminary data.</text>
</comment>
<gene>
    <name evidence="2" type="ORF">GV832_04150</name>
</gene>
<reference evidence="2" key="1">
    <citation type="submission" date="2020-01" db="EMBL/GenBank/DDBJ databases">
        <authorList>
            <person name="Chen W.-M."/>
        </authorList>
    </citation>
    <scope>NUCLEOTIDE SEQUENCE</scope>
    <source>
        <strain evidence="2">CYK-10</strain>
    </source>
</reference>
<dbReference type="AlphaFoldDB" id="A0AAE4Y7T0"/>
<feature type="transmembrane region" description="Helical" evidence="1">
    <location>
        <begin position="29"/>
        <end position="53"/>
    </location>
</feature>
<evidence type="ECO:0000313" key="2">
    <source>
        <dbReference type="EMBL" id="NBZ86762.1"/>
    </source>
</evidence>
<protein>
    <submittedName>
        <fullName evidence="2">PepSY domain-containing protein</fullName>
    </submittedName>
</protein>
<dbReference type="InterPro" id="IPR005625">
    <property type="entry name" value="PepSY-ass_TM"/>
</dbReference>
<name>A0AAE4Y7T0_9RHOB</name>
<organism evidence="2 3">
    <name type="scientific">Stagnihabitans tardus</name>
    <dbReference type="NCBI Taxonomy" id="2699202"/>
    <lineage>
        <taxon>Bacteria</taxon>
        <taxon>Pseudomonadati</taxon>
        <taxon>Pseudomonadota</taxon>
        <taxon>Alphaproteobacteria</taxon>
        <taxon>Rhodobacterales</taxon>
        <taxon>Paracoccaceae</taxon>
        <taxon>Stagnihabitans</taxon>
    </lineage>
</organism>
<dbReference type="Proteomes" id="UP001193501">
    <property type="component" value="Unassembled WGS sequence"/>
</dbReference>
<evidence type="ECO:0000313" key="3">
    <source>
        <dbReference type="Proteomes" id="UP001193501"/>
    </source>
</evidence>
<keyword evidence="1" id="KW-0812">Transmembrane</keyword>
<proteinExistence type="predicted"/>
<feature type="transmembrane region" description="Helical" evidence="1">
    <location>
        <begin position="208"/>
        <end position="229"/>
    </location>
</feature>
<keyword evidence="3" id="KW-1185">Reference proteome</keyword>
<feature type="transmembrane region" description="Helical" evidence="1">
    <location>
        <begin position="157"/>
        <end position="178"/>
    </location>
</feature>
<dbReference type="RefSeq" id="WP_168773577.1">
    <property type="nucleotide sequence ID" value="NZ_JAABNR010000003.1"/>
</dbReference>
<dbReference type="PANTHER" id="PTHR34219">
    <property type="entry name" value="IRON-REGULATED INNER MEMBRANE PROTEIN-RELATED"/>
    <property type="match status" value="1"/>
</dbReference>
<dbReference type="PANTHER" id="PTHR34219:SF1">
    <property type="entry name" value="PEPSY DOMAIN-CONTAINING PROTEIN"/>
    <property type="match status" value="1"/>
</dbReference>
<feature type="transmembrane region" description="Helical" evidence="1">
    <location>
        <begin position="384"/>
        <end position="407"/>
    </location>
</feature>
<feature type="transmembrane region" description="Helical" evidence="1">
    <location>
        <begin position="427"/>
        <end position="460"/>
    </location>
</feature>
<evidence type="ECO:0000256" key="1">
    <source>
        <dbReference type="SAM" id="Phobius"/>
    </source>
</evidence>
<sequence>MVSVDAGESAPAGQTRIQRLYFAVWRWHFYAGLYVIPFLLMLACTGLIILWVTAISPEYGDRMAVTPGDKVLTVTEQEAAAIAAVPGTVDKYVAPIDAEKPALFRVQTADGAVMVALDPYSGQVIHQRPEAGTWNDWATTLHGTLLFPGEGEWWGDLLIEIAASLGVLLVVSGFWMAWPRNGESFSAMFVPKLAAKGRAFWKSTHRSVGAWIGIVLFFFLVSGLAWAGIWGGKFVQPWNTFPAEKWGAPLSDQTHASQNHTGVKEVPWTLELTPLPESGSTVGVEILPEGTPVVLETVVALARAIGFDGRVQVTKPADETGVWTLSRDSMSYDSPDPTSDRTVHIDQYTGKVLADVRYADYPVVGKAMAVGIALHEGQMGWWNIALNLAFCLSVIFMCIGSVVMWWVRRPAKALRLAAPPLPTEVPVSGWMVLAILLLSLTIPVLGLTLLAVLALDLVVLRLVAPLKRLVS</sequence>
<accession>A0AAE4Y7T0</accession>
<keyword evidence="1" id="KW-1133">Transmembrane helix</keyword>
<keyword evidence="1" id="KW-0472">Membrane</keyword>
<dbReference type="EMBL" id="JAABNR010000003">
    <property type="protein sequence ID" value="NBZ86762.1"/>
    <property type="molecule type" value="Genomic_DNA"/>
</dbReference>